<protein>
    <submittedName>
        <fullName evidence="2">Uncharacterized protein</fullName>
    </submittedName>
</protein>
<accession>A0A517ZJJ2</accession>
<evidence type="ECO:0000313" key="3">
    <source>
        <dbReference type="Proteomes" id="UP000319383"/>
    </source>
</evidence>
<keyword evidence="3" id="KW-1185">Reference proteome</keyword>
<keyword evidence="1" id="KW-1133">Transmembrane helix</keyword>
<feature type="transmembrane region" description="Helical" evidence="1">
    <location>
        <begin position="12"/>
        <end position="32"/>
    </location>
</feature>
<dbReference type="AlphaFoldDB" id="A0A517ZJJ2"/>
<dbReference type="Proteomes" id="UP000319383">
    <property type="component" value="Chromosome"/>
</dbReference>
<evidence type="ECO:0000256" key="1">
    <source>
        <dbReference type="SAM" id="Phobius"/>
    </source>
</evidence>
<dbReference type="KEGG" id="sdyn:Mal52_11080"/>
<gene>
    <name evidence="2" type="ORF">Mal52_11080</name>
</gene>
<organism evidence="2 3">
    <name type="scientific">Symmachiella dynata</name>
    <dbReference type="NCBI Taxonomy" id="2527995"/>
    <lineage>
        <taxon>Bacteria</taxon>
        <taxon>Pseudomonadati</taxon>
        <taxon>Planctomycetota</taxon>
        <taxon>Planctomycetia</taxon>
        <taxon>Planctomycetales</taxon>
        <taxon>Planctomycetaceae</taxon>
        <taxon>Symmachiella</taxon>
    </lineage>
</organism>
<evidence type="ECO:0000313" key="2">
    <source>
        <dbReference type="EMBL" id="QDU42641.1"/>
    </source>
</evidence>
<dbReference type="EMBL" id="CP036276">
    <property type="protein sequence ID" value="QDU42641.1"/>
    <property type="molecule type" value="Genomic_DNA"/>
</dbReference>
<keyword evidence="1" id="KW-0472">Membrane</keyword>
<feature type="transmembrane region" description="Helical" evidence="1">
    <location>
        <begin position="52"/>
        <end position="72"/>
    </location>
</feature>
<reference evidence="2 3" key="1">
    <citation type="submission" date="2019-02" db="EMBL/GenBank/DDBJ databases">
        <title>Deep-cultivation of Planctomycetes and their phenomic and genomic characterization uncovers novel biology.</title>
        <authorList>
            <person name="Wiegand S."/>
            <person name="Jogler M."/>
            <person name="Boedeker C."/>
            <person name="Pinto D."/>
            <person name="Vollmers J."/>
            <person name="Rivas-Marin E."/>
            <person name="Kohn T."/>
            <person name="Peeters S.H."/>
            <person name="Heuer A."/>
            <person name="Rast P."/>
            <person name="Oberbeckmann S."/>
            <person name="Bunk B."/>
            <person name="Jeske O."/>
            <person name="Meyerdierks A."/>
            <person name="Storesund J.E."/>
            <person name="Kallscheuer N."/>
            <person name="Luecker S."/>
            <person name="Lage O.M."/>
            <person name="Pohl T."/>
            <person name="Merkel B.J."/>
            <person name="Hornburger P."/>
            <person name="Mueller R.-W."/>
            <person name="Bruemmer F."/>
            <person name="Labrenz M."/>
            <person name="Spormann A.M."/>
            <person name="Op den Camp H."/>
            <person name="Overmann J."/>
            <person name="Amann R."/>
            <person name="Jetten M.S.M."/>
            <person name="Mascher T."/>
            <person name="Medema M.H."/>
            <person name="Devos D.P."/>
            <person name="Kaster A.-K."/>
            <person name="Ovreas L."/>
            <person name="Rohde M."/>
            <person name="Galperin M.Y."/>
            <person name="Jogler C."/>
        </authorList>
    </citation>
    <scope>NUCLEOTIDE SEQUENCE [LARGE SCALE GENOMIC DNA]</scope>
    <source>
        <strain evidence="2 3">Mal52</strain>
    </source>
</reference>
<keyword evidence="1" id="KW-0812">Transmembrane</keyword>
<sequence>MTTVGYPKLRLLTSVLGGLAGLTGILLVAVARDFFMHREPTLLSIDYTTIGWVLRIIAVLCGILALLGSFWARPVTRKYAIGKWWYRIVFTIACCAIAYEIAISVVVGIIFIGGMASAFSGCGDWGDGFDLFDFGD</sequence>
<feature type="transmembrane region" description="Helical" evidence="1">
    <location>
        <begin position="84"/>
        <end position="112"/>
    </location>
</feature>
<dbReference type="RefSeq" id="WP_145374666.1">
    <property type="nucleotide sequence ID" value="NZ_CP036276.1"/>
</dbReference>
<name>A0A517ZJJ2_9PLAN</name>
<proteinExistence type="predicted"/>